<dbReference type="Proteomes" id="UP000738431">
    <property type="component" value="Chromosome"/>
</dbReference>
<dbReference type="CDD" id="cd02869">
    <property type="entry name" value="PseudoU_synth_RluA_like"/>
    <property type="match status" value="1"/>
</dbReference>
<dbReference type="InterPro" id="IPR050188">
    <property type="entry name" value="RluA_PseudoU_synthase"/>
</dbReference>
<dbReference type="EMBL" id="CP139781">
    <property type="protein sequence ID" value="WRQ90121.1"/>
    <property type="molecule type" value="Genomic_DNA"/>
</dbReference>
<reference evidence="4 5" key="1">
    <citation type="submission" date="2021-08" db="EMBL/GenBank/DDBJ databases">
        <authorList>
            <person name="Zhang D."/>
            <person name="Zhang A."/>
            <person name="Wang L."/>
        </authorList>
    </citation>
    <scope>NUCLEOTIDE SEQUENCE [LARGE SCALE GENOMIC DNA]</scope>
    <source>
        <strain evidence="4 5">WL0086</strain>
    </source>
</reference>
<organism evidence="4 5">
    <name type="scientific">Actomonas aquatica</name>
    <dbReference type="NCBI Taxonomy" id="2866162"/>
    <lineage>
        <taxon>Bacteria</taxon>
        <taxon>Pseudomonadati</taxon>
        <taxon>Verrucomicrobiota</taxon>
        <taxon>Opitutia</taxon>
        <taxon>Opitutales</taxon>
        <taxon>Opitutaceae</taxon>
        <taxon>Actomonas</taxon>
    </lineage>
</organism>
<reference evidence="4 5" key="2">
    <citation type="submission" date="2023-12" db="EMBL/GenBank/DDBJ databases">
        <title>Description of an unclassified Opitutus bacterium of Verrucomicrobiota.</title>
        <authorList>
            <person name="Zhang D.-F."/>
        </authorList>
    </citation>
    <scope>NUCLEOTIDE SEQUENCE [LARGE SCALE GENOMIC DNA]</scope>
    <source>
        <strain evidence="4 5">WL0086</strain>
    </source>
</reference>
<evidence type="ECO:0000313" key="4">
    <source>
        <dbReference type="EMBL" id="WRQ90121.1"/>
    </source>
</evidence>
<keyword evidence="5" id="KW-1185">Reference proteome</keyword>
<name>A0ABZ1CF83_9BACT</name>
<accession>A0ABZ1CF83</accession>
<comment type="similarity">
    <text evidence="1">Belongs to the pseudouridine synthase RluA family.</text>
</comment>
<evidence type="ECO:0000259" key="3">
    <source>
        <dbReference type="Pfam" id="PF00849"/>
    </source>
</evidence>
<gene>
    <name evidence="4" type="ORF">K1X11_010425</name>
</gene>
<dbReference type="SUPFAM" id="SSF55120">
    <property type="entry name" value="Pseudouridine synthase"/>
    <property type="match status" value="1"/>
</dbReference>
<keyword evidence="2" id="KW-0413">Isomerase</keyword>
<feature type="domain" description="Pseudouridine synthase RsuA/RluA-like" evidence="3">
    <location>
        <begin position="9"/>
        <end position="183"/>
    </location>
</feature>
<protein>
    <submittedName>
        <fullName evidence="4">Pseudouridine synthase</fullName>
    </submittedName>
</protein>
<dbReference type="PROSITE" id="PS01129">
    <property type="entry name" value="PSI_RLU"/>
    <property type="match status" value="1"/>
</dbReference>
<dbReference type="Gene3D" id="3.30.2350.10">
    <property type="entry name" value="Pseudouridine synthase"/>
    <property type="match status" value="1"/>
</dbReference>
<sequence>MSIFEDELLLVVTKPPGVAVAPGKGVPRGAPTVLERWQAEAGRQGGESLLNAHRIDVEVSGVLILTKTKAALDFVSGEFQSKMAQRVMEGFVVVAREEELAQTVAIAPVRGADGSLPDRFEVGYGLGPDLEVPGRMHVYRKRGGRPARTVVRVLERFGGGRWCWIEAEPETSRDQQVQAHLAAVGAPVVGDAAHGLPEARLLLSQFKRGYKGRADERPMVDGLALHLARITLRHPATREQVTFAAPRPKGFEIALKNLRKFVR</sequence>
<proteinExistence type="inferred from homology"/>
<dbReference type="InterPro" id="IPR006224">
    <property type="entry name" value="PsdUridine_synth_RluA-like_CS"/>
</dbReference>
<dbReference type="InterPro" id="IPR006145">
    <property type="entry name" value="PsdUridine_synth_RsuA/RluA"/>
</dbReference>
<dbReference type="PANTHER" id="PTHR21600">
    <property type="entry name" value="MITOCHONDRIAL RNA PSEUDOURIDINE SYNTHASE"/>
    <property type="match status" value="1"/>
</dbReference>
<evidence type="ECO:0000313" key="5">
    <source>
        <dbReference type="Proteomes" id="UP000738431"/>
    </source>
</evidence>
<dbReference type="Pfam" id="PF00849">
    <property type="entry name" value="PseudoU_synth_2"/>
    <property type="match status" value="1"/>
</dbReference>
<evidence type="ECO:0000256" key="1">
    <source>
        <dbReference type="ARBA" id="ARBA00010876"/>
    </source>
</evidence>
<dbReference type="PANTHER" id="PTHR21600:SF44">
    <property type="entry name" value="RIBOSOMAL LARGE SUBUNIT PSEUDOURIDINE SYNTHASE D"/>
    <property type="match status" value="1"/>
</dbReference>
<dbReference type="InterPro" id="IPR020103">
    <property type="entry name" value="PsdUridine_synth_cat_dom_sf"/>
</dbReference>
<dbReference type="RefSeq" id="WP_324726168.1">
    <property type="nucleotide sequence ID" value="NZ_CP139781.1"/>
</dbReference>
<evidence type="ECO:0000256" key="2">
    <source>
        <dbReference type="ARBA" id="ARBA00023235"/>
    </source>
</evidence>